<dbReference type="FunFam" id="1.10.12.10:FF:000001">
    <property type="entry name" value="Probable enoyl-CoA hydratase, mitochondrial"/>
    <property type="match status" value="1"/>
</dbReference>
<evidence type="ECO:0000313" key="4">
    <source>
        <dbReference type="Proteomes" id="UP000464658"/>
    </source>
</evidence>
<accession>A0A5S9MIE3</accession>
<evidence type="ECO:0008006" key="5">
    <source>
        <dbReference type="Google" id="ProtNLM"/>
    </source>
</evidence>
<gene>
    <name evidence="3" type="ORF">BsIDN1_50040</name>
</gene>
<dbReference type="Pfam" id="PF00378">
    <property type="entry name" value="ECH_1"/>
    <property type="match status" value="1"/>
</dbReference>
<dbReference type="EMBL" id="AP021906">
    <property type="protein sequence ID" value="BBP91386.1"/>
    <property type="molecule type" value="Genomic_DNA"/>
</dbReference>
<dbReference type="InterPro" id="IPR051683">
    <property type="entry name" value="Enoyl-CoA_Hydratase/Isomerase"/>
</dbReference>
<dbReference type="PANTHER" id="PTHR42964">
    <property type="entry name" value="ENOYL-COA HYDRATASE"/>
    <property type="match status" value="1"/>
</dbReference>
<dbReference type="SUPFAM" id="SSF52096">
    <property type="entry name" value="ClpP/crotonase"/>
    <property type="match status" value="1"/>
</dbReference>
<reference evidence="3 4" key="1">
    <citation type="submission" date="2019-12" db="EMBL/GenBank/DDBJ databases">
        <title>Full genome sequence of a Bacillus safensis strain isolated from commercially available natto in Indonesia.</title>
        <authorList>
            <person name="Yoshida M."/>
            <person name="Uomi M."/>
            <person name="Waturangi D."/>
            <person name="Ekaputri J.J."/>
            <person name="Setiamarga D.H.E."/>
        </authorList>
    </citation>
    <scope>NUCLEOTIDE SEQUENCE [LARGE SCALE GENOMIC DNA]</scope>
    <source>
        <strain evidence="3 4">IDN1</strain>
    </source>
</reference>
<comment type="similarity">
    <text evidence="1">Belongs to the enoyl-CoA hydratase/isomerase family.</text>
</comment>
<dbReference type="PANTHER" id="PTHR42964:SF1">
    <property type="entry name" value="POLYKETIDE BIOSYNTHESIS ENOYL-COA HYDRATASE PKSH-RELATED"/>
    <property type="match status" value="1"/>
</dbReference>
<sequence length="101" mass="11130">MMGTAEPITGEEAFTCGLVTKLAETEEEALEAAKTLWGKFAAKSPKSLEYVLDLLNATKLYSYDGGMKLEAKKFGEVFQSNDAKEGIQAFIEKRKPNFKGE</sequence>
<name>A0A5S9MIE3_BACIA</name>
<proteinExistence type="inferred from homology"/>
<evidence type="ECO:0000313" key="3">
    <source>
        <dbReference type="EMBL" id="BBP91386.1"/>
    </source>
</evidence>
<organism evidence="3 4">
    <name type="scientific">Bacillus safensis</name>
    <dbReference type="NCBI Taxonomy" id="561879"/>
    <lineage>
        <taxon>Bacteria</taxon>
        <taxon>Bacillati</taxon>
        <taxon>Bacillota</taxon>
        <taxon>Bacilli</taxon>
        <taxon>Bacillales</taxon>
        <taxon>Bacillaceae</taxon>
        <taxon>Bacillus</taxon>
    </lineage>
</organism>
<keyword evidence="2" id="KW-0456">Lyase</keyword>
<dbReference type="GO" id="GO:0016836">
    <property type="term" value="F:hydro-lyase activity"/>
    <property type="evidence" value="ECO:0007669"/>
    <property type="project" value="UniProtKB-ARBA"/>
</dbReference>
<protein>
    <recommendedName>
        <fullName evidence="5">Enoyl-CoA hydratase</fullName>
    </recommendedName>
</protein>
<dbReference type="GO" id="GO:0008300">
    <property type="term" value="P:isoprenoid catabolic process"/>
    <property type="evidence" value="ECO:0007669"/>
    <property type="project" value="TreeGrafter"/>
</dbReference>
<dbReference type="InterPro" id="IPR001753">
    <property type="entry name" value="Enoyl-CoA_hydra/iso"/>
</dbReference>
<dbReference type="Proteomes" id="UP000464658">
    <property type="component" value="Chromosome"/>
</dbReference>
<dbReference type="Gene3D" id="3.90.226.10">
    <property type="entry name" value="2-enoyl-CoA Hydratase, Chain A, domain 1"/>
    <property type="match status" value="1"/>
</dbReference>
<dbReference type="InterPro" id="IPR029045">
    <property type="entry name" value="ClpP/crotonase-like_dom_sf"/>
</dbReference>
<evidence type="ECO:0000256" key="1">
    <source>
        <dbReference type="ARBA" id="ARBA00005254"/>
    </source>
</evidence>
<dbReference type="AlphaFoldDB" id="A0A5S9MIE3"/>
<evidence type="ECO:0000256" key="2">
    <source>
        <dbReference type="ARBA" id="ARBA00023239"/>
    </source>
</evidence>